<reference evidence="12" key="1">
    <citation type="submission" date="2023-05" db="EMBL/GenBank/DDBJ databases">
        <title>Nepenthes gracilis genome sequencing.</title>
        <authorList>
            <person name="Fukushima K."/>
        </authorList>
    </citation>
    <scope>NUCLEOTIDE SEQUENCE</scope>
    <source>
        <strain evidence="12">SING2019-196</strain>
    </source>
</reference>
<evidence type="ECO:0000313" key="12">
    <source>
        <dbReference type="EMBL" id="GMG99445.1"/>
    </source>
</evidence>
<sequence>MEAQEEGVVMASSKMEEMVQTQILKGKRTKRQRPQSPIPFKIPRAFSSKIAKTSSDTSGDMIDDGDVAINTNTNMQPNSSDEYYLPHENTDDDDDDNNLQPTSSDEYYLHDSVTEEEMDVANCLILLSHGQSHRPPEHRQAVEKTCGNKFNGRKFSEMGTGAGAGKVGCNAYECKTCGKRFSSFQALGGHRASHKKSKVKEEEEKRRAYLQLSGNGDSQRSSTALALQSNHKSSSSDKPRVHRCSNCGAEFASGQALGGHMRRHRGAAGRSLPALSLTTPIMTADHREDWEEKRVVPSPPAKGNVISLNLDLNLPAPEDDHMESYFHLASEQPPEQQKPRQLDFPPPTLVDCHF</sequence>
<evidence type="ECO:0000256" key="5">
    <source>
        <dbReference type="ARBA" id="ARBA00022833"/>
    </source>
</evidence>
<keyword evidence="13" id="KW-1185">Reference proteome</keyword>
<dbReference type="PROSITE" id="PS50157">
    <property type="entry name" value="ZINC_FINGER_C2H2_2"/>
    <property type="match status" value="2"/>
</dbReference>
<comment type="subcellular location">
    <subcellularLocation>
        <location evidence="1">Nucleus</location>
    </subcellularLocation>
</comment>
<keyword evidence="2" id="KW-0479">Metal-binding</keyword>
<dbReference type="Pfam" id="PF13912">
    <property type="entry name" value="zf-C2H2_6"/>
    <property type="match status" value="2"/>
</dbReference>
<evidence type="ECO:0000256" key="8">
    <source>
        <dbReference type="ARBA" id="ARBA00023242"/>
    </source>
</evidence>
<dbReference type="SMART" id="SM00355">
    <property type="entry name" value="ZnF_C2H2"/>
    <property type="match status" value="2"/>
</dbReference>
<dbReference type="PANTHER" id="PTHR26374">
    <property type="entry name" value="ZINC FINGER PROTEIN ZAT5"/>
    <property type="match status" value="1"/>
</dbReference>
<evidence type="ECO:0000256" key="6">
    <source>
        <dbReference type="ARBA" id="ARBA00023015"/>
    </source>
</evidence>
<evidence type="ECO:0000256" key="7">
    <source>
        <dbReference type="ARBA" id="ARBA00023163"/>
    </source>
</evidence>
<evidence type="ECO:0000256" key="4">
    <source>
        <dbReference type="ARBA" id="ARBA00022771"/>
    </source>
</evidence>
<dbReference type="Proteomes" id="UP001279734">
    <property type="component" value="Unassembled WGS sequence"/>
</dbReference>
<evidence type="ECO:0000259" key="11">
    <source>
        <dbReference type="PROSITE" id="PS50157"/>
    </source>
</evidence>
<dbReference type="GO" id="GO:0005634">
    <property type="term" value="C:nucleus"/>
    <property type="evidence" value="ECO:0007669"/>
    <property type="project" value="UniProtKB-SubCell"/>
</dbReference>
<keyword evidence="4 9" id="KW-0863">Zinc-finger</keyword>
<feature type="region of interest" description="Disordered" evidence="10">
    <location>
        <begin position="23"/>
        <end position="104"/>
    </location>
</feature>
<keyword evidence="6" id="KW-0805">Transcription regulation</keyword>
<keyword evidence="3" id="KW-0677">Repeat</keyword>
<comment type="caution">
    <text evidence="12">The sequence shown here is derived from an EMBL/GenBank/DDBJ whole genome shotgun (WGS) entry which is preliminary data.</text>
</comment>
<name>A0AAD3P4K0_NEPGR</name>
<feature type="domain" description="C2H2-type" evidence="11">
    <location>
        <begin position="242"/>
        <end position="269"/>
    </location>
</feature>
<dbReference type="PROSITE" id="PS00028">
    <property type="entry name" value="ZINC_FINGER_C2H2_1"/>
    <property type="match status" value="2"/>
</dbReference>
<dbReference type="InterPro" id="IPR013087">
    <property type="entry name" value="Znf_C2H2_type"/>
</dbReference>
<evidence type="ECO:0000256" key="3">
    <source>
        <dbReference type="ARBA" id="ARBA00022737"/>
    </source>
</evidence>
<feature type="region of interest" description="Disordered" evidence="10">
    <location>
        <begin position="211"/>
        <end position="242"/>
    </location>
</feature>
<keyword evidence="5" id="KW-0862">Zinc</keyword>
<protein>
    <recommendedName>
        <fullName evidence="11">C2H2-type domain-containing protein</fullName>
    </recommendedName>
</protein>
<organism evidence="12 13">
    <name type="scientific">Nepenthes gracilis</name>
    <name type="common">Slender pitcher plant</name>
    <dbReference type="NCBI Taxonomy" id="150966"/>
    <lineage>
        <taxon>Eukaryota</taxon>
        <taxon>Viridiplantae</taxon>
        <taxon>Streptophyta</taxon>
        <taxon>Embryophyta</taxon>
        <taxon>Tracheophyta</taxon>
        <taxon>Spermatophyta</taxon>
        <taxon>Magnoliopsida</taxon>
        <taxon>eudicotyledons</taxon>
        <taxon>Gunneridae</taxon>
        <taxon>Pentapetalae</taxon>
        <taxon>Caryophyllales</taxon>
        <taxon>Nepenthaceae</taxon>
        <taxon>Nepenthes</taxon>
    </lineage>
</organism>
<dbReference type="EMBL" id="BSYO01000001">
    <property type="protein sequence ID" value="GMG99445.1"/>
    <property type="molecule type" value="Genomic_DNA"/>
</dbReference>
<keyword evidence="7" id="KW-0804">Transcription</keyword>
<evidence type="ECO:0000256" key="9">
    <source>
        <dbReference type="PROSITE-ProRule" id="PRU00042"/>
    </source>
</evidence>
<gene>
    <name evidence="12" type="ORF">Nepgr_001285</name>
</gene>
<keyword evidence="8" id="KW-0539">Nucleus</keyword>
<feature type="compositionally biased region" description="Polar residues" evidence="10">
    <location>
        <begin position="69"/>
        <end position="81"/>
    </location>
</feature>
<dbReference type="GO" id="GO:0008270">
    <property type="term" value="F:zinc ion binding"/>
    <property type="evidence" value="ECO:0007669"/>
    <property type="project" value="UniProtKB-KW"/>
</dbReference>
<dbReference type="PANTHER" id="PTHR26374:SF456">
    <property type="entry name" value="ZINC FINGER PROTEIN ZAT5-LIKE"/>
    <property type="match status" value="1"/>
</dbReference>
<evidence type="ECO:0000256" key="2">
    <source>
        <dbReference type="ARBA" id="ARBA00022723"/>
    </source>
</evidence>
<feature type="compositionally biased region" description="Polar residues" evidence="10">
    <location>
        <begin position="212"/>
        <end position="233"/>
    </location>
</feature>
<dbReference type="InterPro" id="IPR036236">
    <property type="entry name" value="Znf_C2H2_sf"/>
</dbReference>
<evidence type="ECO:0000313" key="13">
    <source>
        <dbReference type="Proteomes" id="UP001279734"/>
    </source>
</evidence>
<proteinExistence type="predicted"/>
<evidence type="ECO:0000256" key="1">
    <source>
        <dbReference type="ARBA" id="ARBA00004123"/>
    </source>
</evidence>
<feature type="domain" description="C2H2-type" evidence="11">
    <location>
        <begin position="172"/>
        <end position="199"/>
    </location>
</feature>
<dbReference type="AlphaFoldDB" id="A0AAD3P4K0"/>
<evidence type="ECO:0000256" key="10">
    <source>
        <dbReference type="SAM" id="MobiDB-lite"/>
    </source>
</evidence>
<dbReference type="Gene3D" id="3.30.160.60">
    <property type="entry name" value="Classic Zinc Finger"/>
    <property type="match status" value="1"/>
</dbReference>
<accession>A0AAD3P4K0</accession>
<dbReference type="SUPFAM" id="SSF57667">
    <property type="entry name" value="beta-beta-alpha zinc fingers"/>
    <property type="match status" value="1"/>
</dbReference>